<evidence type="ECO:0000256" key="1">
    <source>
        <dbReference type="SAM" id="SignalP"/>
    </source>
</evidence>
<feature type="chain" id="PRO_5042073568" description="Secreted protein" evidence="1">
    <location>
        <begin position="23"/>
        <end position="93"/>
    </location>
</feature>
<gene>
    <name evidence="2" type="ORF">Bpfe_023638</name>
</gene>
<sequence>MARALSGLHVCHIGTLSLVVSCDRWTNSCVLTWHAPKVTWGVIFSSLVRQRLPWTGRAATPGRFQAAWTPYSVKRGYPNLKVTSGHLNKVQLE</sequence>
<keyword evidence="3" id="KW-1185">Reference proteome</keyword>
<dbReference type="Proteomes" id="UP001233172">
    <property type="component" value="Unassembled WGS sequence"/>
</dbReference>
<dbReference type="PROSITE" id="PS51257">
    <property type="entry name" value="PROKAR_LIPOPROTEIN"/>
    <property type="match status" value="1"/>
</dbReference>
<reference evidence="2" key="2">
    <citation type="submission" date="2023-04" db="EMBL/GenBank/DDBJ databases">
        <authorList>
            <person name="Bu L."/>
            <person name="Lu L."/>
            <person name="Laidemitt M.R."/>
            <person name="Zhang S.M."/>
            <person name="Mutuku M."/>
            <person name="Mkoji G."/>
            <person name="Steinauer M."/>
            <person name="Loker E.S."/>
        </authorList>
    </citation>
    <scope>NUCLEOTIDE SEQUENCE</scope>
    <source>
        <strain evidence="2">KasaAsao</strain>
        <tissue evidence="2">Whole Snail</tissue>
    </source>
</reference>
<dbReference type="EMBL" id="JASAOG010000158">
    <property type="protein sequence ID" value="KAK0046915.1"/>
    <property type="molecule type" value="Genomic_DNA"/>
</dbReference>
<keyword evidence="1" id="KW-0732">Signal</keyword>
<organism evidence="2 3">
    <name type="scientific">Biomphalaria pfeifferi</name>
    <name type="common">Bloodfluke planorb</name>
    <name type="synonym">Freshwater snail</name>
    <dbReference type="NCBI Taxonomy" id="112525"/>
    <lineage>
        <taxon>Eukaryota</taxon>
        <taxon>Metazoa</taxon>
        <taxon>Spiralia</taxon>
        <taxon>Lophotrochozoa</taxon>
        <taxon>Mollusca</taxon>
        <taxon>Gastropoda</taxon>
        <taxon>Heterobranchia</taxon>
        <taxon>Euthyneura</taxon>
        <taxon>Panpulmonata</taxon>
        <taxon>Hygrophila</taxon>
        <taxon>Lymnaeoidea</taxon>
        <taxon>Planorbidae</taxon>
        <taxon>Biomphalaria</taxon>
    </lineage>
</organism>
<name>A0AAD8B2K6_BIOPF</name>
<reference evidence="2" key="1">
    <citation type="journal article" date="2023" name="PLoS Negl. Trop. Dis.">
        <title>A genome sequence for Biomphalaria pfeifferi, the major vector snail for the human-infecting parasite Schistosoma mansoni.</title>
        <authorList>
            <person name="Bu L."/>
            <person name="Lu L."/>
            <person name="Laidemitt M.R."/>
            <person name="Zhang S.M."/>
            <person name="Mutuku M."/>
            <person name="Mkoji G."/>
            <person name="Steinauer M."/>
            <person name="Loker E.S."/>
        </authorList>
    </citation>
    <scope>NUCLEOTIDE SEQUENCE</scope>
    <source>
        <strain evidence="2">KasaAsao</strain>
    </source>
</reference>
<dbReference type="AlphaFoldDB" id="A0AAD8B2K6"/>
<comment type="caution">
    <text evidence="2">The sequence shown here is derived from an EMBL/GenBank/DDBJ whole genome shotgun (WGS) entry which is preliminary data.</text>
</comment>
<feature type="signal peptide" evidence="1">
    <location>
        <begin position="1"/>
        <end position="22"/>
    </location>
</feature>
<evidence type="ECO:0000313" key="2">
    <source>
        <dbReference type="EMBL" id="KAK0046915.1"/>
    </source>
</evidence>
<evidence type="ECO:0008006" key="4">
    <source>
        <dbReference type="Google" id="ProtNLM"/>
    </source>
</evidence>
<evidence type="ECO:0000313" key="3">
    <source>
        <dbReference type="Proteomes" id="UP001233172"/>
    </source>
</evidence>
<accession>A0AAD8B2K6</accession>
<protein>
    <recommendedName>
        <fullName evidence="4">Secreted protein</fullName>
    </recommendedName>
</protein>
<proteinExistence type="predicted"/>